<evidence type="ECO:0000259" key="1">
    <source>
        <dbReference type="Pfam" id="PF00646"/>
    </source>
</evidence>
<dbReference type="AlphaFoldDB" id="A0A7J7LMN1"/>
<dbReference type="InterPro" id="IPR036047">
    <property type="entry name" value="F-box-like_dom_sf"/>
</dbReference>
<dbReference type="SUPFAM" id="SSF81383">
    <property type="entry name" value="F-box domain"/>
    <property type="match status" value="1"/>
</dbReference>
<dbReference type="SUPFAM" id="SSF52047">
    <property type="entry name" value="RNI-like"/>
    <property type="match status" value="1"/>
</dbReference>
<dbReference type="Proteomes" id="UP000541444">
    <property type="component" value="Unassembled WGS sequence"/>
</dbReference>
<comment type="caution">
    <text evidence="2">The sequence shown here is derived from an EMBL/GenBank/DDBJ whole genome shotgun (WGS) entry which is preliminary data.</text>
</comment>
<evidence type="ECO:0000313" key="2">
    <source>
        <dbReference type="EMBL" id="KAF6143780.1"/>
    </source>
</evidence>
<proteinExistence type="predicted"/>
<accession>A0A7J7LMN1</accession>
<dbReference type="EMBL" id="JACGCM010002180">
    <property type="protein sequence ID" value="KAF6143780.1"/>
    <property type="molecule type" value="Genomic_DNA"/>
</dbReference>
<dbReference type="Gene3D" id="3.80.10.10">
    <property type="entry name" value="Ribonuclease Inhibitor"/>
    <property type="match status" value="1"/>
</dbReference>
<name>A0A7J7LMN1_9MAGN</name>
<feature type="domain" description="F-box" evidence="1">
    <location>
        <begin position="6"/>
        <end position="48"/>
    </location>
</feature>
<dbReference type="InterPro" id="IPR032675">
    <property type="entry name" value="LRR_dom_sf"/>
</dbReference>
<protein>
    <recommendedName>
        <fullName evidence="1">F-box domain-containing protein</fullName>
    </recommendedName>
</protein>
<gene>
    <name evidence="2" type="ORF">GIB67_016701</name>
</gene>
<dbReference type="InterPro" id="IPR001810">
    <property type="entry name" value="F-box_dom"/>
</dbReference>
<evidence type="ECO:0000313" key="3">
    <source>
        <dbReference type="Proteomes" id="UP000541444"/>
    </source>
</evidence>
<organism evidence="2 3">
    <name type="scientific">Kingdonia uniflora</name>
    <dbReference type="NCBI Taxonomy" id="39325"/>
    <lineage>
        <taxon>Eukaryota</taxon>
        <taxon>Viridiplantae</taxon>
        <taxon>Streptophyta</taxon>
        <taxon>Embryophyta</taxon>
        <taxon>Tracheophyta</taxon>
        <taxon>Spermatophyta</taxon>
        <taxon>Magnoliopsida</taxon>
        <taxon>Ranunculales</taxon>
        <taxon>Circaeasteraceae</taxon>
        <taxon>Kingdonia</taxon>
    </lineage>
</organism>
<dbReference type="OrthoDB" id="1929062at2759"/>
<keyword evidence="3" id="KW-1185">Reference proteome</keyword>
<dbReference type="PANTHER" id="PTHR38926">
    <property type="entry name" value="F-BOX DOMAIN CONTAINING PROTEIN, EXPRESSED"/>
    <property type="match status" value="1"/>
</dbReference>
<sequence>MERRKWEELNRDCLVNILGRLGIEELVFDIPFVCKSWYKTSLDPECWKSLNFYEVSFIDNFSFLGKSFKKKYIDHYKVGNFMVDRFVEFVVNRSRGSATSVALPEYSTTNKTLEYIVDGCPKLRMLNVPMSLNDLGSKLVEWKHLECLTIVGYGISQTEVIKQISLNCKNLKALFIGTQINKEDALALGTMPKLNYLGLRGCLIYHEDLLLVLKGCVKLEFLDLGNCTSIGSPRLWGDITTDLANDSEVLNLVSSIKSVVFKGRGVEEALKQYCIDGTSYLMGYLPLRIALN</sequence>
<reference evidence="2 3" key="1">
    <citation type="journal article" date="2020" name="IScience">
        <title>Genome Sequencing of the Endangered Kingdonia uniflora (Circaeasteraceae, Ranunculales) Reveals Potential Mechanisms of Evolutionary Specialization.</title>
        <authorList>
            <person name="Sun Y."/>
            <person name="Deng T."/>
            <person name="Zhang A."/>
            <person name="Moore M.J."/>
            <person name="Landis J.B."/>
            <person name="Lin N."/>
            <person name="Zhang H."/>
            <person name="Zhang X."/>
            <person name="Huang J."/>
            <person name="Zhang X."/>
            <person name="Sun H."/>
            <person name="Wang H."/>
        </authorList>
    </citation>
    <scope>NUCLEOTIDE SEQUENCE [LARGE SCALE GENOMIC DNA]</scope>
    <source>
        <strain evidence="2">TB1705</strain>
        <tissue evidence="2">Leaf</tissue>
    </source>
</reference>
<dbReference type="PANTHER" id="PTHR38926:SF5">
    <property type="entry name" value="F-BOX AND LEUCINE-RICH REPEAT PROTEIN 6"/>
    <property type="match status" value="1"/>
</dbReference>
<dbReference type="Pfam" id="PF00646">
    <property type="entry name" value="F-box"/>
    <property type="match status" value="1"/>
</dbReference>